<dbReference type="CDD" id="cd04859">
    <property type="entry name" value="Prim_Pol"/>
    <property type="match status" value="1"/>
</dbReference>
<feature type="region of interest" description="Disordered" evidence="1">
    <location>
        <begin position="273"/>
        <end position="314"/>
    </location>
</feature>
<dbReference type="InterPro" id="IPR015330">
    <property type="entry name" value="DNA_primase/pol_bifunc_N"/>
</dbReference>
<reference evidence="4 5" key="1">
    <citation type="submission" date="2019-05" db="EMBL/GenBank/DDBJ databases">
        <title>Nesterenkonia sp. GY239, isolated from the Southern Atlantic Ocean.</title>
        <authorList>
            <person name="Zhang G."/>
        </authorList>
    </citation>
    <scope>NUCLEOTIDE SEQUENCE [LARGE SCALE GENOMIC DNA]</scope>
    <source>
        <strain evidence="4 5">GY239</strain>
    </source>
</reference>
<dbReference type="InterPro" id="IPR014820">
    <property type="entry name" value="PriCT_1"/>
</dbReference>
<evidence type="ECO:0000259" key="3">
    <source>
        <dbReference type="SMART" id="SM00943"/>
    </source>
</evidence>
<accession>A0A5R8ZZA0</accession>
<sequence length="314" mass="33330">MAGLASFTQVLIDTRGAELPVVASRLAAAGVPVFPCVPGAKRPLTEHGFYDASTDPGQVERWWGRWPEANIGVPTGQASGLVVVDVDVHSEADGYRWFGRAHRAGLTTGWDVLVSTPSGGMHAYYPVAPGEQQRSWQATAAGIDFRGDGGYIIVPPSVVQYEDSAASYRLARIAGTPPRPVDASGLRQFLDPRPTPPAQATSPGLRREADVSRLASWVAARAEGERNRGLFWAACRLAENNVPAGDAVEVLSAAASHAGLGKREITATIRSAYRTTGTENTPGREAAPSVGPEPFARRDRQPSAGRSVQGRSLE</sequence>
<feature type="compositionally biased region" description="Polar residues" evidence="1">
    <location>
        <begin position="304"/>
        <end position="314"/>
    </location>
</feature>
<feature type="region of interest" description="Disordered" evidence="1">
    <location>
        <begin position="179"/>
        <end position="207"/>
    </location>
</feature>
<dbReference type="RefSeq" id="WP_138171192.1">
    <property type="nucleotide sequence ID" value="NZ_VAWA01000027.1"/>
</dbReference>
<proteinExistence type="predicted"/>
<gene>
    <name evidence="4" type="ORF">FEF27_12370</name>
</gene>
<dbReference type="EMBL" id="VAWA01000027">
    <property type="protein sequence ID" value="TLP71758.1"/>
    <property type="molecule type" value="Genomic_DNA"/>
</dbReference>
<organism evidence="4 5">
    <name type="scientific">Nesterenkonia sphaerica</name>
    <dbReference type="NCBI Taxonomy" id="1804988"/>
    <lineage>
        <taxon>Bacteria</taxon>
        <taxon>Bacillati</taxon>
        <taxon>Actinomycetota</taxon>
        <taxon>Actinomycetes</taxon>
        <taxon>Micrococcales</taxon>
        <taxon>Micrococcaceae</taxon>
        <taxon>Nesterenkonia</taxon>
    </lineage>
</organism>
<dbReference type="Proteomes" id="UP000306544">
    <property type="component" value="Unassembled WGS sequence"/>
</dbReference>
<dbReference type="OrthoDB" id="3218228at2"/>
<evidence type="ECO:0000313" key="4">
    <source>
        <dbReference type="EMBL" id="TLP71758.1"/>
    </source>
</evidence>
<feature type="domain" description="DNA primase/polymerase bifunctional N-terminal" evidence="3">
    <location>
        <begin position="23"/>
        <end position="190"/>
    </location>
</feature>
<dbReference type="SMART" id="SM00942">
    <property type="entry name" value="PriCT_1"/>
    <property type="match status" value="1"/>
</dbReference>
<dbReference type="Pfam" id="PF09250">
    <property type="entry name" value="Prim-Pol"/>
    <property type="match status" value="1"/>
</dbReference>
<evidence type="ECO:0000256" key="1">
    <source>
        <dbReference type="SAM" id="MobiDB-lite"/>
    </source>
</evidence>
<evidence type="ECO:0000259" key="2">
    <source>
        <dbReference type="SMART" id="SM00942"/>
    </source>
</evidence>
<protein>
    <submittedName>
        <fullName evidence="4">DNA primase</fullName>
    </submittedName>
</protein>
<feature type="domain" description="Primase C-terminal 1" evidence="2">
    <location>
        <begin position="215"/>
        <end position="278"/>
    </location>
</feature>
<dbReference type="SUPFAM" id="SSF56747">
    <property type="entry name" value="Prim-pol domain"/>
    <property type="match status" value="1"/>
</dbReference>
<keyword evidence="5" id="KW-1185">Reference proteome</keyword>
<dbReference type="AlphaFoldDB" id="A0A5R8ZZA0"/>
<comment type="caution">
    <text evidence="4">The sequence shown here is derived from an EMBL/GenBank/DDBJ whole genome shotgun (WGS) entry which is preliminary data.</text>
</comment>
<evidence type="ECO:0000313" key="5">
    <source>
        <dbReference type="Proteomes" id="UP000306544"/>
    </source>
</evidence>
<name>A0A5R8ZZA0_9MICC</name>
<dbReference type="SMART" id="SM00943">
    <property type="entry name" value="Prim-Pol"/>
    <property type="match status" value="1"/>
</dbReference>